<evidence type="ECO:0000259" key="3">
    <source>
        <dbReference type="PROSITE" id="PS50405"/>
    </source>
</evidence>
<keyword evidence="4" id="KW-0808">Transferase</keyword>
<evidence type="ECO:0000313" key="4">
    <source>
        <dbReference type="EMBL" id="PVY60192.1"/>
    </source>
</evidence>
<dbReference type="CDD" id="cd00570">
    <property type="entry name" value="GST_N_family"/>
    <property type="match status" value="1"/>
</dbReference>
<dbReference type="Pfam" id="PF13417">
    <property type="entry name" value="GST_N_3"/>
    <property type="match status" value="1"/>
</dbReference>
<name>A0A2U1CH17_9BURK</name>
<dbReference type="InterPro" id="IPR010987">
    <property type="entry name" value="Glutathione-S-Trfase_C-like"/>
</dbReference>
<dbReference type="PROSITE" id="PS50404">
    <property type="entry name" value="GST_NTER"/>
    <property type="match status" value="1"/>
</dbReference>
<dbReference type="SUPFAM" id="SSF47616">
    <property type="entry name" value="GST C-terminal domain-like"/>
    <property type="match status" value="1"/>
</dbReference>
<dbReference type="InterPro" id="IPR040079">
    <property type="entry name" value="Glutathione_S-Trfase"/>
</dbReference>
<dbReference type="SFLD" id="SFLDG00358">
    <property type="entry name" value="Main_(cytGST)"/>
    <property type="match status" value="1"/>
</dbReference>
<dbReference type="AlphaFoldDB" id="A0A2U1CH17"/>
<dbReference type="Pfam" id="PF00043">
    <property type="entry name" value="GST_C"/>
    <property type="match status" value="1"/>
</dbReference>
<accession>A0A2U1CH17</accession>
<proteinExistence type="predicted"/>
<dbReference type="InterPro" id="IPR004045">
    <property type="entry name" value="Glutathione_S-Trfase_N"/>
</dbReference>
<dbReference type="Gene3D" id="3.40.30.10">
    <property type="entry name" value="Glutaredoxin"/>
    <property type="match status" value="1"/>
</dbReference>
<dbReference type="Proteomes" id="UP000246145">
    <property type="component" value="Unassembled WGS sequence"/>
</dbReference>
<feature type="domain" description="GST N-terminal" evidence="2">
    <location>
        <begin position="3"/>
        <end position="80"/>
    </location>
</feature>
<dbReference type="EMBL" id="QEKO01000012">
    <property type="protein sequence ID" value="PVY60192.1"/>
    <property type="molecule type" value="Genomic_DNA"/>
</dbReference>
<dbReference type="PANTHER" id="PTHR43968:SF6">
    <property type="entry name" value="GLUTATHIONE S-TRANSFERASE OMEGA"/>
    <property type="match status" value="1"/>
</dbReference>
<dbReference type="STRING" id="1231391.GCA_000308195_02236"/>
<dbReference type="PROSITE" id="PS50405">
    <property type="entry name" value="GST_CTER"/>
    <property type="match status" value="1"/>
</dbReference>
<organism evidence="4 5">
    <name type="scientific">Pusillimonas noertemannii</name>
    <dbReference type="NCBI Taxonomy" id="305977"/>
    <lineage>
        <taxon>Bacteria</taxon>
        <taxon>Pseudomonadati</taxon>
        <taxon>Pseudomonadota</taxon>
        <taxon>Betaproteobacteria</taxon>
        <taxon>Burkholderiales</taxon>
        <taxon>Alcaligenaceae</taxon>
        <taxon>Pusillimonas</taxon>
    </lineage>
</organism>
<dbReference type="InterPro" id="IPR036282">
    <property type="entry name" value="Glutathione-S-Trfase_C_sf"/>
</dbReference>
<dbReference type="InterPro" id="IPR004046">
    <property type="entry name" value="GST_C"/>
</dbReference>
<protein>
    <submittedName>
        <fullName evidence="4">Glutathione S-transferase</fullName>
    </submittedName>
</protein>
<dbReference type="InterPro" id="IPR050983">
    <property type="entry name" value="GST_Omega/HSP26"/>
</dbReference>
<dbReference type="Gene3D" id="1.20.1050.10">
    <property type="match status" value="1"/>
</dbReference>
<dbReference type="PANTHER" id="PTHR43968">
    <property type="match status" value="1"/>
</dbReference>
<dbReference type="GO" id="GO:0016740">
    <property type="term" value="F:transferase activity"/>
    <property type="evidence" value="ECO:0007669"/>
    <property type="project" value="UniProtKB-KW"/>
</dbReference>
<dbReference type="GO" id="GO:0005737">
    <property type="term" value="C:cytoplasm"/>
    <property type="evidence" value="ECO:0007669"/>
    <property type="project" value="TreeGrafter"/>
</dbReference>
<evidence type="ECO:0000259" key="2">
    <source>
        <dbReference type="PROSITE" id="PS50404"/>
    </source>
</evidence>
<reference evidence="4 5" key="1">
    <citation type="submission" date="2018-04" db="EMBL/GenBank/DDBJ databases">
        <title>Genomic Encyclopedia of Type Strains, Phase IV (KMG-IV): sequencing the most valuable type-strain genomes for metagenomic binning, comparative biology and taxonomic classification.</title>
        <authorList>
            <person name="Goeker M."/>
        </authorList>
    </citation>
    <scope>NUCLEOTIDE SEQUENCE [LARGE SCALE GENOMIC DNA]</scope>
    <source>
        <strain evidence="4 5">DSM 10065</strain>
    </source>
</reference>
<keyword evidence="5" id="KW-1185">Reference proteome</keyword>
<sequence>MPALLQLYGSPISTYYNKVKIALIELGLPFEEIEVMPGAGQWPDSGSPSGKIPFLRHGDGHVYESQAIVEYLEDIRAAGSPTLFPSEPLQRARCRELILYLELYLDAPMRPVYQSVFWGKEMPAGQLERTLQELEKGFRLLLLRTGLDPWLCGESFSHADSAAWVHLSTIQWALALAGHKTFVQDHAPELSGYLQRLSERPSVIQAEADRREASRRIKAERNAAKGS</sequence>
<feature type="region of interest" description="Disordered" evidence="1">
    <location>
        <begin position="208"/>
        <end position="227"/>
    </location>
</feature>
<comment type="caution">
    <text evidence="4">The sequence shown here is derived from an EMBL/GenBank/DDBJ whole genome shotgun (WGS) entry which is preliminary data.</text>
</comment>
<dbReference type="SFLD" id="SFLDS00019">
    <property type="entry name" value="Glutathione_Transferase_(cytos"/>
    <property type="match status" value="1"/>
</dbReference>
<dbReference type="SUPFAM" id="SSF52833">
    <property type="entry name" value="Thioredoxin-like"/>
    <property type="match status" value="1"/>
</dbReference>
<dbReference type="InterPro" id="IPR036249">
    <property type="entry name" value="Thioredoxin-like_sf"/>
</dbReference>
<gene>
    <name evidence="4" type="ORF">C7440_3906</name>
</gene>
<dbReference type="OrthoDB" id="5242791at2"/>
<evidence type="ECO:0000313" key="5">
    <source>
        <dbReference type="Proteomes" id="UP000246145"/>
    </source>
</evidence>
<evidence type="ECO:0000256" key="1">
    <source>
        <dbReference type="SAM" id="MobiDB-lite"/>
    </source>
</evidence>
<dbReference type="RefSeq" id="WP_116519643.1">
    <property type="nucleotide sequence ID" value="NZ_JACCEX010000002.1"/>
</dbReference>
<feature type="domain" description="GST C-terminal" evidence="3">
    <location>
        <begin position="87"/>
        <end position="221"/>
    </location>
</feature>